<evidence type="ECO:0000313" key="3">
    <source>
        <dbReference type="Proteomes" id="UP000663452"/>
    </source>
</evidence>
<feature type="region of interest" description="Disordered" evidence="1">
    <location>
        <begin position="303"/>
        <end position="328"/>
    </location>
</feature>
<feature type="compositionally biased region" description="Polar residues" evidence="1">
    <location>
        <begin position="318"/>
        <end position="328"/>
    </location>
</feature>
<dbReference type="EMBL" id="CP070969">
    <property type="protein sequence ID" value="QSF43251.1"/>
    <property type="molecule type" value="Genomic_DNA"/>
</dbReference>
<dbReference type="RefSeq" id="WP_206100889.1">
    <property type="nucleotide sequence ID" value="NZ_CP070969.1"/>
</dbReference>
<accession>A0ABX7L6B5</accession>
<keyword evidence="3" id="KW-1185">Reference proteome</keyword>
<organism evidence="2 3">
    <name type="scientific">Paenibacillus tianjinensis</name>
    <dbReference type="NCBI Taxonomy" id="2810347"/>
    <lineage>
        <taxon>Bacteria</taxon>
        <taxon>Bacillati</taxon>
        <taxon>Bacillota</taxon>
        <taxon>Bacilli</taxon>
        <taxon>Bacillales</taxon>
        <taxon>Paenibacillaceae</taxon>
        <taxon>Paenibacillus</taxon>
    </lineage>
</organism>
<reference evidence="2 3" key="1">
    <citation type="submission" date="2021-02" db="EMBL/GenBank/DDBJ databases">
        <title>Paenibacillus tianjinensis sp. nov.</title>
        <authorList>
            <person name="Liu H."/>
        </authorList>
    </citation>
    <scope>NUCLEOTIDE SEQUENCE [LARGE SCALE GENOMIC DNA]</scope>
    <source>
        <strain evidence="2 3">TB2019</strain>
    </source>
</reference>
<gene>
    <name evidence="2" type="ORF">JRJ22_18465</name>
</gene>
<dbReference type="Proteomes" id="UP000663452">
    <property type="component" value="Chromosome"/>
</dbReference>
<protein>
    <submittedName>
        <fullName evidence="2">Uncharacterized protein</fullName>
    </submittedName>
</protein>
<name>A0ABX7L6B5_9BACL</name>
<evidence type="ECO:0000256" key="1">
    <source>
        <dbReference type="SAM" id="MobiDB-lite"/>
    </source>
</evidence>
<sequence length="456" mass="49889">MTLCIAKATPSNLVISSDGRGIFELGNGELIKASNSVKKLFVIDGKAVFICGDAKLNMEVIEILQGNNNTNSNFIKEACHAVLEKNKDKEIIKDWFKKSENDDYESVSAIPICLTVFEYISEEGYFFTKFSIKDNFESEKCKLKSGVTLFQGIETDEAQKTFKSKGLVSNIDGLVEKMVDTYNDLEKKYDSIGGDVSIVIFTRNEIQDYTIKRNDNLNEELNMSLVSKTGDIVLNEDGIVQTDTIQLAENVDSTHGLKLKFYIDEGMISVRKVMLNFSLEKFRAYSKGALSKVIDLHTTESSTSIVTSSGPTGGSGTAVTEGSYTASGGHNHGISPGTQLATAGGGSVTWVASGGHQHAVVMADHQHSVIILPHEHDITMPAHDHGIDYGIYESTFATDVQIIIDGVPRGSTYNSSENNVNITEWISTVGWHTVELTSTQLGRINASLYLKTFVAF</sequence>
<evidence type="ECO:0000313" key="2">
    <source>
        <dbReference type="EMBL" id="QSF43251.1"/>
    </source>
</evidence>
<proteinExistence type="predicted"/>